<dbReference type="GO" id="GO:0044718">
    <property type="term" value="P:siderophore transmembrane transport"/>
    <property type="evidence" value="ECO:0007669"/>
    <property type="project" value="TreeGrafter"/>
</dbReference>
<keyword evidence="1 2" id="KW-0732">Signal</keyword>
<dbReference type="PANTHER" id="PTHR30069:SF29">
    <property type="entry name" value="HEMOGLOBIN AND HEMOGLOBIN-HAPTOGLOBIN-BINDING PROTEIN 1-RELATED"/>
    <property type="match status" value="1"/>
</dbReference>
<dbReference type="InterPro" id="IPR037066">
    <property type="entry name" value="Plug_dom_sf"/>
</dbReference>
<organism evidence="4 5">
    <name type="scientific">Sphingomicrobium sediminis</name>
    <dbReference type="NCBI Taxonomy" id="2950949"/>
    <lineage>
        <taxon>Bacteria</taxon>
        <taxon>Pseudomonadati</taxon>
        <taxon>Pseudomonadota</taxon>
        <taxon>Alphaproteobacteria</taxon>
        <taxon>Sphingomonadales</taxon>
        <taxon>Sphingomonadaceae</taxon>
        <taxon>Sphingomicrobium</taxon>
    </lineage>
</organism>
<proteinExistence type="predicted"/>
<sequence length="703" mass="76830">MGSKANGTRLRMIALALMASCAATAPAYAMDDRDDVMGEDFDPASSPVDGSLLSESNRVFTFADFERFAPRTAFDMVTRIPGFSISGSDNRERGLGQASQNILLNGQRVSAKSNDAASTLSRIDAEDVIRIEIIDGATLDIPGLNGLVANIVYRASEMGGTFSWSPFFRDRVGHSLLVGDVTLNGRSGKTEWNASLRARRQFQGNWGPEIVLGPDGELLLRREEFARYPSNRSGFAASLTRTSDNGNVLNINAAAELNDFDGIVEGDVFDGDGAFLGSELSQFDRGGWEGELGADYQFDLGPGSLKIIGLQSYDNSPNDRSFLDVDGDLNRAESLSVSSETVLRSEYRWGEAIDWQFSLEGALNSLDSEFDLFVTPAGGSETQVPVPGANALVKEERAEAILSAGFPITDGLTLQLNAGGEYSKIIVDGDAGGGSRSYVRPKGSASIAWRASPTFTVNAEVERKVDQLSFGDFLAAVDINDDVDRGTNTGLVPSQRWRARIEATKNFPGIGAITPFIEVARIEDKVETVPISDTQEARGNVPLAETLWFGAAGTLELESIGWKGARLNFQAQYQDTWIEDPLTGDTREISSVMDYQYNANLRHDVPGTDFAWGANINRFVQTPFYRLEQIQLDYNSGHQAGIFVEHKDVAGLTVTASLNNILDSKDRFYRDVFAPRRTGDFIFREERDRGYGQIFQINIRGNI</sequence>
<dbReference type="GO" id="GO:0015344">
    <property type="term" value="F:siderophore uptake transmembrane transporter activity"/>
    <property type="evidence" value="ECO:0007669"/>
    <property type="project" value="TreeGrafter"/>
</dbReference>
<dbReference type="InterPro" id="IPR012910">
    <property type="entry name" value="Plug_dom"/>
</dbReference>
<feature type="domain" description="TonB-dependent receptor plug" evidence="3">
    <location>
        <begin position="56"/>
        <end position="138"/>
    </location>
</feature>
<evidence type="ECO:0000259" key="3">
    <source>
        <dbReference type="Pfam" id="PF07715"/>
    </source>
</evidence>
<dbReference type="Proteomes" id="UP001155128">
    <property type="component" value="Unassembled WGS sequence"/>
</dbReference>
<dbReference type="Pfam" id="PF07715">
    <property type="entry name" value="Plug"/>
    <property type="match status" value="1"/>
</dbReference>
<evidence type="ECO:0000313" key="4">
    <source>
        <dbReference type="EMBL" id="MCM8558134.1"/>
    </source>
</evidence>
<dbReference type="InterPro" id="IPR039426">
    <property type="entry name" value="TonB-dep_rcpt-like"/>
</dbReference>
<comment type="caution">
    <text evidence="4">The sequence shown here is derived from an EMBL/GenBank/DDBJ whole genome shotgun (WGS) entry which is preliminary data.</text>
</comment>
<reference evidence="4" key="1">
    <citation type="submission" date="2022-06" db="EMBL/GenBank/DDBJ databases">
        <title>Sphingomicrobium sedimins sp. nov., a marine bacterium isolated from tidal flat.</title>
        <authorList>
            <person name="Kim C.-H."/>
            <person name="Yoo Y."/>
            <person name="Kim J.-J."/>
        </authorList>
    </citation>
    <scope>NUCLEOTIDE SEQUENCE</scope>
    <source>
        <strain evidence="4">GRR-S6-50</strain>
    </source>
</reference>
<protein>
    <submittedName>
        <fullName evidence="4">TonB-dependent receptor plug domain-containing protein</fullName>
    </submittedName>
</protein>
<dbReference type="AlphaFoldDB" id="A0A9X2EMI9"/>
<dbReference type="SUPFAM" id="SSF56935">
    <property type="entry name" value="Porins"/>
    <property type="match status" value="1"/>
</dbReference>
<feature type="chain" id="PRO_5040828017" evidence="2">
    <location>
        <begin position="30"/>
        <end position="703"/>
    </location>
</feature>
<dbReference type="PANTHER" id="PTHR30069">
    <property type="entry name" value="TONB-DEPENDENT OUTER MEMBRANE RECEPTOR"/>
    <property type="match status" value="1"/>
</dbReference>
<keyword evidence="4" id="KW-0675">Receptor</keyword>
<dbReference type="Gene3D" id="2.170.130.10">
    <property type="entry name" value="TonB-dependent receptor, plug domain"/>
    <property type="match status" value="1"/>
</dbReference>
<keyword evidence="5" id="KW-1185">Reference proteome</keyword>
<evidence type="ECO:0000313" key="5">
    <source>
        <dbReference type="Proteomes" id="UP001155128"/>
    </source>
</evidence>
<evidence type="ECO:0000256" key="2">
    <source>
        <dbReference type="SAM" id="SignalP"/>
    </source>
</evidence>
<evidence type="ECO:0000256" key="1">
    <source>
        <dbReference type="ARBA" id="ARBA00022729"/>
    </source>
</evidence>
<gene>
    <name evidence="4" type="ORF">NDO55_09900</name>
</gene>
<name>A0A9X2EMI9_9SPHN</name>
<feature type="signal peptide" evidence="2">
    <location>
        <begin position="1"/>
        <end position="29"/>
    </location>
</feature>
<dbReference type="EMBL" id="JAMSHT010000001">
    <property type="protein sequence ID" value="MCM8558134.1"/>
    <property type="molecule type" value="Genomic_DNA"/>
</dbReference>
<dbReference type="RefSeq" id="WP_252114808.1">
    <property type="nucleotide sequence ID" value="NZ_JAMSHT010000001.1"/>
</dbReference>
<accession>A0A9X2EMI9</accession>